<dbReference type="PANTHER" id="PTHR33490">
    <property type="entry name" value="BLR5614 PROTEIN-RELATED"/>
    <property type="match status" value="1"/>
</dbReference>
<keyword evidence="1" id="KW-0732">Signal</keyword>
<protein>
    <submittedName>
        <fullName evidence="3">Transglutaminase domain-containing protein</fullName>
    </submittedName>
</protein>
<dbReference type="SUPFAM" id="SSF54001">
    <property type="entry name" value="Cysteine proteinases"/>
    <property type="match status" value="1"/>
</dbReference>
<dbReference type="SMART" id="SM00460">
    <property type="entry name" value="TGc"/>
    <property type="match status" value="1"/>
</dbReference>
<dbReference type="Pfam" id="PF01841">
    <property type="entry name" value="Transglut_core"/>
    <property type="match status" value="1"/>
</dbReference>
<dbReference type="Proteomes" id="UP001596989">
    <property type="component" value="Unassembled WGS sequence"/>
</dbReference>
<dbReference type="Gene3D" id="3.10.620.30">
    <property type="match status" value="1"/>
</dbReference>
<evidence type="ECO:0000259" key="2">
    <source>
        <dbReference type="SMART" id="SM00460"/>
    </source>
</evidence>
<dbReference type="InterPro" id="IPR038765">
    <property type="entry name" value="Papain-like_cys_pep_sf"/>
</dbReference>
<evidence type="ECO:0000313" key="4">
    <source>
        <dbReference type="Proteomes" id="UP001596989"/>
    </source>
</evidence>
<evidence type="ECO:0000256" key="1">
    <source>
        <dbReference type="SAM" id="SignalP"/>
    </source>
</evidence>
<reference evidence="4" key="1">
    <citation type="journal article" date="2019" name="Int. J. Syst. Evol. Microbiol.">
        <title>The Global Catalogue of Microorganisms (GCM) 10K type strain sequencing project: providing services to taxonomists for standard genome sequencing and annotation.</title>
        <authorList>
            <consortium name="The Broad Institute Genomics Platform"/>
            <consortium name="The Broad Institute Genome Sequencing Center for Infectious Disease"/>
            <person name="Wu L."/>
            <person name="Ma J."/>
        </authorList>
    </citation>
    <scope>NUCLEOTIDE SEQUENCE [LARGE SCALE GENOMIC DNA]</scope>
    <source>
        <strain evidence="4">CCUG 59129</strain>
    </source>
</reference>
<accession>A0ABW3HX41</accession>
<evidence type="ECO:0000313" key="3">
    <source>
        <dbReference type="EMBL" id="MFD0962064.1"/>
    </source>
</evidence>
<keyword evidence="4" id="KW-1185">Reference proteome</keyword>
<organism evidence="3 4">
    <name type="scientific">Paenibacillus chungangensis</name>
    <dbReference type="NCBI Taxonomy" id="696535"/>
    <lineage>
        <taxon>Bacteria</taxon>
        <taxon>Bacillati</taxon>
        <taxon>Bacillota</taxon>
        <taxon>Bacilli</taxon>
        <taxon>Bacillales</taxon>
        <taxon>Paenibacillaceae</taxon>
        <taxon>Paenibacillus</taxon>
    </lineage>
</organism>
<feature type="signal peptide" evidence="1">
    <location>
        <begin position="1"/>
        <end position="23"/>
    </location>
</feature>
<feature type="domain" description="Transglutaminase-like" evidence="2">
    <location>
        <begin position="184"/>
        <end position="242"/>
    </location>
</feature>
<dbReference type="RefSeq" id="WP_377568218.1">
    <property type="nucleotide sequence ID" value="NZ_JBHTJZ010000071.1"/>
</dbReference>
<name>A0ABW3HX41_9BACL</name>
<feature type="chain" id="PRO_5046165046" evidence="1">
    <location>
        <begin position="24"/>
        <end position="264"/>
    </location>
</feature>
<comment type="caution">
    <text evidence="3">The sequence shown here is derived from an EMBL/GenBank/DDBJ whole genome shotgun (WGS) entry which is preliminary data.</text>
</comment>
<proteinExistence type="predicted"/>
<sequence length="264" mass="29695">MRKHLLIMICVAMLVLPTGMATAADGNNGKWLDTSELDKGVVTVKYAVKPNVKTKVMIMKGEQRYTYQLHSGDDEESFPLQMGNGKYRVLVLEHLSEKSYKVLKSEYVQLALKDANKLYLNSVQNVKWTSTDEAIKKAAVLTKGLETDAEKVKAIYQFIITTIKYDEKLAKTVTTDYLPDIDQTLSEKKDICYGYAALFGAMMRSLDVPTKLVMGEADDIKTYHAWNEVFLNGEWVVIDTTIDAGAKNAEMVKDSSKYSAQKVY</sequence>
<dbReference type="InterPro" id="IPR002931">
    <property type="entry name" value="Transglutaminase-like"/>
</dbReference>
<dbReference type="EMBL" id="JBHTJZ010000071">
    <property type="protein sequence ID" value="MFD0962064.1"/>
    <property type="molecule type" value="Genomic_DNA"/>
</dbReference>
<gene>
    <name evidence="3" type="ORF">ACFQ2I_22240</name>
</gene>